<organism evidence="2">
    <name type="scientific">Oppiella nova</name>
    <dbReference type="NCBI Taxonomy" id="334625"/>
    <lineage>
        <taxon>Eukaryota</taxon>
        <taxon>Metazoa</taxon>
        <taxon>Ecdysozoa</taxon>
        <taxon>Arthropoda</taxon>
        <taxon>Chelicerata</taxon>
        <taxon>Arachnida</taxon>
        <taxon>Acari</taxon>
        <taxon>Acariformes</taxon>
        <taxon>Sarcoptiformes</taxon>
        <taxon>Oribatida</taxon>
        <taxon>Brachypylina</taxon>
        <taxon>Oppioidea</taxon>
        <taxon>Oppiidae</taxon>
        <taxon>Oppiella</taxon>
    </lineage>
</organism>
<keyword evidence="1" id="KW-0732">Signal</keyword>
<keyword evidence="3" id="KW-1185">Reference proteome</keyword>
<evidence type="ECO:0000313" key="2">
    <source>
        <dbReference type="EMBL" id="CAD7653182.1"/>
    </source>
</evidence>
<feature type="chain" id="PRO_5036403835" evidence="1">
    <location>
        <begin position="21"/>
        <end position="102"/>
    </location>
</feature>
<name>A0A7R9QQR3_9ACAR</name>
<accession>A0A7R9QQR3</accession>
<reference evidence="2" key="1">
    <citation type="submission" date="2020-11" db="EMBL/GenBank/DDBJ databases">
        <authorList>
            <person name="Tran Van P."/>
        </authorList>
    </citation>
    <scope>NUCLEOTIDE SEQUENCE</scope>
</reference>
<evidence type="ECO:0000313" key="3">
    <source>
        <dbReference type="Proteomes" id="UP000728032"/>
    </source>
</evidence>
<dbReference type="OrthoDB" id="6514417at2759"/>
<gene>
    <name evidence="2" type="ORF">ONB1V03_LOCUS9840</name>
</gene>
<feature type="signal peptide" evidence="1">
    <location>
        <begin position="1"/>
        <end position="20"/>
    </location>
</feature>
<dbReference type="AlphaFoldDB" id="A0A7R9QQR3"/>
<proteinExistence type="predicted"/>
<sequence length="102" mass="10759">MANKFFVLAIAFAFIAAVAAISGVKDWAGNYYDLTTGQYSSSLTGRVYNTYGAPAVVAASPYASPYAYAAPLHAPLAAPLGYSAYTYAAPYPLAYNSLLLKK</sequence>
<dbReference type="Proteomes" id="UP000728032">
    <property type="component" value="Unassembled WGS sequence"/>
</dbReference>
<dbReference type="EMBL" id="OC921189">
    <property type="protein sequence ID" value="CAD7653182.1"/>
    <property type="molecule type" value="Genomic_DNA"/>
</dbReference>
<dbReference type="EMBL" id="CAJPVJ010006364">
    <property type="protein sequence ID" value="CAG2170369.1"/>
    <property type="molecule type" value="Genomic_DNA"/>
</dbReference>
<evidence type="ECO:0000256" key="1">
    <source>
        <dbReference type="SAM" id="SignalP"/>
    </source>
</evidence>
<protein>
    <submittedName>
        <fullName evidence="2">Uncharacterized protein</fullName>
    </submittedName>
</protein>